<evidence type="ECO:0000313" key="3">
    <source>
        <dbReference type="EMBL" id="RDY08945.1"/>
    </source>
</evidence>
<organism evidence="3 4">
    <name type="scientific">Mucuna pruriens</name>
    <name type="common">Velvet bean</name>
    <name type="synonym">Dolichos pruriens</name>
    <dbReference type="NCBI Taxonomy" id="157652"/>
    <lineage>
        <taxon>Eukaryota</taxon>
        <taxon>Viridiplantae</taxon>
        <taxon>Streptophyta</taxon>
        <taxon>Embryophyta</taxon>
        <taxon>Tracheophyta</taxon>
        <taxon>Spermatophyta</taxon>
        <taxon>Magnoliopsida</taxon>
        <taxon>eudicotyledons</taxon>
        <taxon>Gunneridae</taxon>
        <taxon>Pentapetalae</taxon>
        <taxon>rosids</taxon>
        <taxon>fabids</taxon>
        <taxon>Fabales</taxon>
        <taxon>Fabaceae</taxon>
        <taxon>Papilionoideae</taxon>
        <taxon>50 kb inversion clade</taxon>
        <taxon>NPAAA clade</taxon>
        <taxon>indigoferoid/millettioid clade</taxon>
        <taxon>Phaseoleae</taxon>
        <taxon>Mucuna</taxon>
    </lineage>
</organism>
<protein>
    <recommendedName>
        <fullName evidence="2">CCHC-type domain-containing protein</fullName>
    </recommendedName>
</protein>
<sequence length="316" mass="36069">MVTGGGVKHKFERLNATYKRRRASTRHRMVERGRNDCVIADALLSLLLGLLGITQTTTNHKDQLLSKGWITSREVTHSRSREVKEVEKIYHAMECTNAQKVAFDTYVLVEEGEYWWENTRDRLERVFLEKNFLEDVREKKEMEFLKLKQDNSTVADYATQVTYGEDNRFMDAHDFPKIKQHRVNLGHSSQGHVVVGGLKPTQSIGASNGGTNFVTHNRCLKCGHLAREYADNEGTCFRCGKRGHIARNCTLLKDESSSARAIIPRPLEESFLLAMLRSLSLRTQCKVCALKTLILSLYSSIVEQLICSYHMIVCKN</sequence>
<keyword evidence="4" id="KW-1185">Reference proteome</keyword>
<dbReference type="AlphaFoldDB" id="A0A371I1P4"/>
<comment type="caution">
    <text evidence="3">The sequence shown here is derived from an EMBL/GenBank/DDBJ whole genome shotgun (WGS) entry which is preliminary data.</text>
</comment>
<proteinExistence type="predicted"/>
<reference evidence="3" key="1">
    <citation type="submission" date="2018-05" db="EMBL/GenBank/DDBJ databases">
        <title>Draft genome of Mucuna pruriens seed.</title>
        <authorList>
            <person name="Nnadi N.E."/>
            <person name="Vos R."/>
            <person name="Hasami M.H."/>
            <person name="Devisetty U.K."/>
            <person name="Aguiy J.C."/>
        </authorList>
    </citation>
    <scope>NUCLEOTIDE SEQUENCE [LARGE SCALE GENOMIC DNA]</scope>
    <source>
        <strain evidence="3">JCA_2017</strain>
    </source>
</reference>
<dbReference type="Pfam" id="PF00098">
    <property type="entry name" value="zf-CCHC"/>
    <property type="match status" value="1"/>
</dbReference>
<dbReference type="Proteomes" id="UP000257109">
    <property type="component" value="Unassembled WGS sequence"/>
</dbReference>
<dbReference type="SMART" id="SM00343">
    <property type="entry name" value="ZnF_C2HC"/>
    <property type="match status" value="1"/>
</dbReference>
<dbReference type="InterPro" id="IPR036875">
    <property type="entry name" value="Znf_CCHC_sf"/>
</dbReference>
<evidence type="ECO:0000313" key="4">
    <source>
        <dbReference type="Proteomes" id="UP000257109"/>
    </source>
</evidence>
<dbReference type="PROSITE" id="PS50158">
    <property type="entry name" value="ZF_CCHC"/>
    <property type="match status" value="1"/>
</dbReference>
<dbReference type="SUPFAM" id="SSF57756">
    <property type="entry name" value="Retrovirus zinc finger-like domains"/>
    <property type="match status" value="1"/>
</dbReference>
<dbReference type="OrthoDB" id="1434223at2759"/>
<keyword evidence="1" id="KW-0862">Zinc</keyword>
<keyword evidence="1" id="KW-0863">Zinc-finger</keyword>
<dbReference type="InterPro" id="IPR001878">
    <property type="entry name" value="Znf_CCHC"/>
</dbReference>
<feature type="domain" description="CCHC-type" evidence="2">
    <location>
        <begin position="236"/>
        <end position="249"/>
    </location>
</feature>
<evidence type="ECO:0000259" key="2">
    <source>
        <dbReference type="PROSITE" id="PS50158"/>
    </source>
</evidence>
<gene>
    <name evidence="3" type="ORF">CR513_06765</name>
</gene>
<accession>A0A371I1P4</accession>
<dbReference type="EMBL" id="QJKJ01001176">
    <property type="protein sequence ID" value="RDY08945.1"/>
    <property type="molecule type" value="Genomic_DNA"/>
</dbReference>
<name>A0A371I1P4_MUCPR</name>
<dbReference type="Gene3D" id="4.10.60.10">
    <property type="entry name" value="Zinc finger, CCHC-type"/>
    <property type="match status" value="1"/>
</dbReference>
<keyword evidence="1" id="KW-0479">Metal-binding</keyword>
<dbReference type="GO" id="GO:0003676">
    <property type="term" value="F:nucleic acid binding"/>
    <property type="evidence" value="ECO:0007669"/>
    <property type="project" value="InterPro"/>
</dbReference>
<dbReference type="GO" id="GO:0008270">
    <property type="term" value="F:zinc ion binding"/>
    <property type="evidence" value="ECO:0007669"/>
    <property type="project" value="UniProtKB-KW"/>
</dbReference>
<feature type="non-terminal residue" evidence="3">
    <location>
        <position position="1"/>
    </location>
</feature>
<evidence type="ECO:0000256" key="1">
    <source>
        <dbReference type="PROSITE-ProRule" id="PRU00047"/>
    </source>
</evidence>